<evidence type="ECO:0000259" key="1">
    <source>
        <dbReference type="Pfam" id="PF12816"/>
    </source>
</evidence>
<dbReference type="GO" id="GO:0006623">
    <property type="term" value="P:protein targeting to vacuole"/>
    <property type="evidence" value="ECO:0007669"/>
    <property type="project" value="InterPro"/>
</dbReference>
<reference evidence="2 3" key="1">
    <citation type="journal article" date="2014" name="Genome Biol. Evol.">
        <title>The genome of the myxosporean Thelohanellus kitauei shows adaptations to nutrient acquisition within its fish host.</title>
        <authorList>
            <person name="Yang Y."/>
            <person name="Xiong J."/>
            <person name="Zhou Z."/>
            <person name="Huo F."/>
            <person name="Miao W."/>
            <person name="Ran C."/>
            <person name="Liu Y."/>
            <person name="Zhang J."/>
            <person name="Feng J."/>
            <person name="Wang M."/>
            <person name="Wang M."/>
            <person name="Wang L."/>
            <person name="Yao B."/>
        </authorList>
    </citation>
    <scope>NUCLEOTIDE SEQUENCE [LARGE SCALE GENOMIC DNA]</scope>
    <source>
        <strain evidence="2">Wuqing</strain>
    </source>
</reference>
<dbReference type="AlphaFoldDB" id="A0A0C2MDJ5"/>
<dbReference type="PANTHER" id="PTHR12616:SF8">
    <property type="entry name" value="VACUOLAR PROTEIN SORTING-ASSOCIATED PROTEIN 8 HOMOLOG"/>
    <property type="match status" value="1"/>
</dbReference>
<comment type="caution">
    <text evidence="2">The sequence shown here is derived from an EMBL/GenBank/DDBJ whole genome shotgun (WGS) entry which is preliminary data.</text>
</comment>
<dbReference type="Pfam" id="PF12816">
    <property type="entry name" value="TPR_Vps8"/>
    <property type="match status" value="1"/>
</dbReference>
<dbReference type="InterPro" id="IPR025941">
    <property type="entry name" value="Vps8_central_dom"/>
</dbReference>
<gene>
    <name evidence="2" type="ORF">RF11_15114</name>
</gene>
<dbReference type="GO" id="GO:0034058">
    <property type="term" value="P:endosomal vesicle fusion"/>
    <property type="evidence" value="ECO:0007669"/>
    <property type="project" value="TreeGrafter"/>
</dbReference>
<dbReference type="PANTHER" id="PTHR12616">
    <property type="entry name" value="VACUOLAR PROTEIN SORTING VPS41"/>
    <property type="match status" value="1"/>
</dbReference>
<sequence length="256" mass="30124">MFKNHLFNTHRYDLFDQCVVNLDVTGFDLTDFLDSCWRYKLYDSMFYLSVYGREDCITPIKILLNELEHQNLSNIQLGNAILKNICSLLVDRNIKHFKQVMNFLINKYDSDDQRAAWRYLKIIIHFDFKDFLNVLTLVFERINDIRDPIEKEAIISRRDKLLYILLQIIFSEKKLFDSDSAAFFVFLAHQMTLKQPSGILMNKIMLDQTIEILTANENSFALEKQQALLGLLESKILGDDTIDKILDLSEKLNLYT</sequence>
<dbReference type="OrthoDB" id="289913at2759"/>
<protein>
    <submittedName>
        <fullName evidence="2">Vacuolar protein sorting-associated protein 8</fullName>
    </submittedName>
</protein>
<feature type="domain" description="Vacuolar protein sorting-associated protein 8 central" evidence="1">
    <location>
        <begin position="4"/>
        <end position="70"/>
    </location>
</feature>
<dbReference type="InterPro" id="IPR045111">
    <property type="entry name" value="Vps41/Vps8"/>
</dbReference>
<dbReference type="Proteomes" id="UP000031668">
    <property type="component" value="Unassembled WGS sequence"/>
</dbReference>
<proteinExistence type="predicted"/>
<accession>A0A0C2MDJ5</accession>
<dbReference type="EMBL" id="JWZT01003947">
    <property type="protein sequence ID" value="KII65211.1"/>
    <property type="molecule type" value="Genomic_DNA"/>
</dbReference>
<keyword evidence="3" id="KW-1185">Reference proteome</keyword>
<name>A0A0C2MDJ5_THEKT</name>
<evidence type="ECO:0000313" key="3">
    <source>
        <dbReference type="Proteomes" id="UP000031668"/>
    </source>
</evidence>
<organism evidence="2 3">
    <name type="scientific">Thelohanellus kitauei</name>
    <name type="common">Myxosporean</name>
    <dbReference type="NCBI Taxonomy" id="669202"/>
    <lineage>
        <taxon>Eukaryota</taxon>
        <taxon>Metazoa</taxon>
        <taxon>Cnidaria</taxon>
        <taxon>Myxozoa</taxon>
        <taxon>Myxosporea</taxon>
        <taxon>Bivalvulida</taxon>
        <taxon>Platysporina</taxon>
        <taxon>Myxobolidae</taxon>
        <taxon>Thelohanellus</taxon>
    </lineage>
</organism>
<dbReference type="GO" id="GO:0030897">
    <property type="term" value="C:HOPS complex"/>
    <property type="evidence" value="ECO:0007669"/>
    <property type="project" value="TreeGrafter"/>
</dbReference>
<dbReference type="GO" id="GO:0005770">
    <property type="term" value="C:late endosome"/>
    <property type="evidence" value="ECO:0007669"/>
    <property type="project" value="TreeGrafter"/>
</dbReference>
<evidence type="ECO:0000313" key="2">
    <source>
        <dbReference type="EMBL" id="KII65211.1"/>
    </source>
</evidence>